<keyword evidence="7" id="KW-0456">Lyase</keyword>
<gene>
    <name evidence="9" type="ORF">E6Q80_17445</name>
</gene>
<dbReference type="Gene3D" id="3.90.1680.10">
    <property type="entry name" value="SOS response associated peptidase-like"/>
    <property type="match status" value="1"/>
</dbReference>
<evidence type="ECO:0000256" key="1">
    <source>
        <dbReference type="ARBA" id="ARBA00008136"/>
    </source>
</evidence>
<evidence type="ECO:0000256" key="5">
    <source>
        <dbReference type="ARBA" id="ARBA00023124"/>
    </source>
</evidence>
<dbReference type="GO" id="GO:0008233">
    <property type="term" value="F:peptidase activity"/>
    <property type="evidence" value="ECO:0007669"/>
    <property type="project" value="UniProtKB-KW"/>
</dbReference>
<dbReference type="SUPFAM" id="SSF143081">
    <property type="entry name" value="BB1717-like"/>
    <property type="match status" value="1"/>
</dbReference>
<dbReference type="AlphaFoldDB" id="A0A5C7SC26"/>
<evidence type="ECO:0000256" key="4">
    <source>
        <dbReference type="ARBA" id="ARBA00022801"/>
    </source>
</evidence>
<dbReference type="PANTHER" id="PTHR13604">
    <property type="entry name" value="DC12-RELATED"/>
    <property type="match status" value="1"/>
</dbReference>
<dbReference type="EMBL" id="SSFD01000282">
    <property type="protein sequence ID" value="TXH81330.1"/>
    <property type="molecule type" value="Genomic_DNA"/>
</dbReference>
<dbReference type="GO" id="GO:0016829">
    <property type="term" value="F:lyase activity"/>
    <property type="evidence" value="ECO:0007669"/>
    <property type="project" value="UniProtKB-KW"/>
</dbReference>
<protein>
    <recommendedName>
        <fullName evidence="8">Abasic site processing protein</fullName>
        <ecNumber evidence="8">3.4.-.-</ecNumber>
    </recommendedName>
</protein>
<accession>A0A5C7SC26</accession>
<sequence>MCGRYALYGPQSRLREQFGVEPADLEERYNISPSQDAPIVRCGADGERELIPARWGLLPSWVKEPGKHAQPINAKVETAGQKPMFRHAFKRSRVLVPASGFYEWVTVAGYKQPYFIRPVGGEALFGFGGLLEHWEGPTGSVLTFAVLTTAANELMRPIHDRMPLIIRPEDYAAWLDPGVTEAKIVLERVGDYPSAEIEAYPVGRAVGNPRAQGSGLVRPPSI</sequence>
<evidence type="ECO:0000256" key="8">
    <source>
        <dbReference type="RuleBase" id="RU364100"/>
    </source>
</evidence>
<dbReference type="GO" id="GO:0006508">
    <property type="term" value="P:proteolysis"/>
    <property type="evidence" value="ECO:0007669"/>
    <property type="project" value="UniProtKB-KW"/>
</dbReference>
<name>A0A5C7SC26_THASP</name>
<evidence type="ECO:0000256" key="6">
    <source>
        <dbReference type="ARBA" id="ARBA00023125"/>
    </source>
</evidence>
<keyword evidence="5" id="KW-0190">Covalent protein-DNA linkage</keyword>
<dbReference type="PANTHER" id="PTHR13604:SF0">
    <property type="entry name" value="ABASIC SITE PROCESSING PROTEIN HMCES"/>
    <property type="match status" value="1"/>
</dbReference>
<proteinExistence type="inferred from homology"/>
<organism evidence="9 10">
    <name type="scientific">Thauera aminoaromatica</name>
    <dbReference type="NCBI Taxonomy" id="164330"/>
    <lineage>
        <taxon>Bacteria</taxon>
        <taxon>Pseudomonadati</taxon>
        <taxon>Pseudomonadota</taxon>
        <taxon>Betaproteobacteria</taxon>
        <taxon>Rhodocyclales</taxon>
        <taxon>Zoogloeaceae</taxon>
        <taxon>Thauera</taxon>
    </lineage>
</organism>
<evidence type="ECO:0000313" key="9">
    <source>
        <dbReference type="EMBL" id="TXH81330.1"/>
    </source>
</evidence>
<evidence type="ECO:0000256" key="7">
    <source>
        <dbReference type="ARBA" id="ARBA00023239"/>
    </source>
</evidence>
<dbReference type="GO" id="GO:0106300">
    <property type="term" value="P:protein-DNA covalent cross-linking repair"/>
    <property type="evidence" value="ECO:0007669"/>
    <property type="project" value="InterPro"/>
</dbReference>
<dbReference type="Pfam" id="PF02586">
    <property type="entry name" value="SRAP"/>
    <property type="match status" value="1"/>
</dbReference>
<evidence type="ECO:0000256" key="2">
    <source>
        <dbReference type="ARBA" id="ARBA00022670"/>
    </source>
</evidence>
<keyword evidence="6" id="KW-0238">DNA-binding</keyword>
<evidence type="ECO:0000313" key="10">
    <source>
        <dbReference type="Proteomes" id="UP000321192"/>
    </source>
</evidence>
<keyword evidence="4 8" id="KW-0378">Hydrolase</keyword>
<dbReference type="Proteomes" id="UP000321192">
    <property type="component" value="Unassembled WGS sequence"/>
</dbReference>
<dbReference type="InterPro" id="IPR036590">
    <property type="entry name" value="SRAP-like"/>
</dbReference>
<keyword evidence="3" id="KW-0227">DNA damage</keyword>
<reference evidence="9 10" key="1">
    <citation type="submission" date="2018-09" db="EMBL/GenBank/DDBJ databases">
        <title>Metagenome Assembled Genomes from an Advanced Water Purification Facility.</title>
        <authorList>
            <person name="Stamps B.W."/>
            <person name="Spear J.R."/>
        </authorList>
    </citation>
    <scope>NUCLEOTIDE SEQUENCE [LARGE SCALE GENOMIC DNA]</scope>
    <source>
        <strain evidence="9">Bin_27_1</strain>
    </source>
</reference>
<comment type="caution">
    <text evidence="9">The sequence shown here is derived from an EMBL/GenBank/DDBJ whole genome shotgun (WGS) entry which is preliminary data.</text>
</comment>
<dbReference type="EC" id="3.4.-.-" evidence="8"/>
<dbReference type="InterPro" id="IPR003738">
    <property type="entry name" value="SRAP"/>
</dbReference>
<dbReference type="RefSeq" id="WP_276660761.1">
    <property type="nucleotide sequence ID" value="NZ_SSFD01000282.1"/>
</dbReference>
<keyword evidence="2 8" id="KW-0645">Protease</keyword>
<comment type="similarity">
    <text evidence="1 8">Belongs to the SOS response-associated peptidase family.</text>
</comment>
<dbReference type="GO" id="GO:0003697">
    <property type="term" value="F:single-stranded DNA binding"/>
    <property type="evidence" value="ECO:0007669"/>
    <property type="project" value="InterPro"/>
</dbReference>
<evidence type="ECO:0000256" key="3">
    <source>
        <dbReference type="ARBA" id="ARBA00022763"/>
    </source>
</evidence>